<dbReference type="EMBL" id="MTBP01000002">
    <property type="protein sequence ID" value="POM24010.1"/>
    <property type="molecule type" value="Genomic_DNA"/>
</dbReference>
<dbReference type="Pfam" id="PF00931">
    <property type="entry name" value="NB-ARC"/>
    <property type="match status" value="1"/>
</dbReference>
<feature type="region of interest" description="Disordered" evidence="1">
    <location>
        <begin position="31"/>
        <end position="56"/>
    </location>
</feature>
<gene>
    <name evidence="3" type="ORF">BTM25_26370</name>
</gene>
<dbReference type="InterPro" id="IPR053137">
    <property type="entry name" value="NLR-like"/>
</dbReference>
<dbReference type="GO" id="GO:0043531">
    <property type="term" value="F:ADP binding"/>
    <property type="evidence" value="ECO:0007669"/>
    <property type="project" value="InterPro"/>
</dbReference>
<dbReference type="PANTHER" id="PTHR46082:SF6">
    <property type="entry name" value="AAA+ ATPASE DOMAIN-CONTAINING PROTEIN-RELATED"/>
    <property type="match status" value="1"/>
</dbReference>
<sequence>MGFGWDALGAVAGVVAAVPVLGIGLRGVLRRPARLPPPDPGPGRPGGTSVAPPTGALPRRLLGRAAERRALRRRGGAVIVLAGMGGQGKTTLAADLAGRWQRRRRRDVWWVSAADETTLRAGLVTVARRLGASPATERALAGGDPDAPDLFWALLDRAPRRWLLVFDNADVPSLLAARPGAGPGDGTGLPRASRRGLTVVTTRDDSAETWGRHARVLRIGSLDEDDAVRLLRELAPRAGSDDEARALARRLGRLPLALQLAGRYLGSPAPRWSTFAAYRRALDDGAGLTRLSGGDDRRSAAMWTWEITLDHLASSGFPEVRPLLRILSCCAAATPVPRSALFAVRLDVPPDEADRRVERGVELLRRYGLIEVRDAAVLVHPLVADAGRAHLPGEDWAGIWRAAVGLIVRTLDGLDPLSPADWARHVAMEPHLHALVATMPAGLDAPGDLMETARATGEALRLSGAPAQAERLCAVVLGRAGDLDAALFRLEHERLRAVGFQGRWAESRDAARTLLRDGTRLLGREHPDVLALRHDLAWVTAMLRDFAEAERQFRAVLADRVRRLPPGHPDTLRTWNEVAWVAGCQGRWTEAEQVYREVLRERRRVLGDRDPEVLITEHELAWAIANQDRFAEAERTHRAVLERRREIIGPEHPRTLGSRHELAWLALRQGRPRDAEAQYRDLLADLRRVLGERHPDTLVAAYERAVALAARGRRREALAALAEVAAARERAFGADHPDTRATLRAIGDLRDGRDPDPPRHLS</sequence>
<dbReference type="PRINTS" id="PR00364">
    <property type="entry name" value="DISEASERSIST"/>
</dbReference>
<dbReference type="Gene3D" id="3.40.50.300">
    <property type="entry name" value="P-loop containing nucleotide triphosphate hydrolases"/>
    <property type="match status" value="1"/>
</dbReference>
<accession>A0A2P4UG50</accession>
<dbReference type="InterPro" id="IPR011990">
    <property type="entry name" value="TPR-like_helical_dom_sf"/>
</dbReference>
<dbReference type="Proteomes" id="UP000242367">
    <property type="component" value="Unassembled WGS sequence"/>
</dbReference>
<feature type="domain" description="NB-ARC" evidence="2">
    <location>
        <begin position="75"/>
        <end position="234"/>
    </location>
</feature>
<dbReference type="Gene3D" id="1.25.40.10">
    <property type="entry name" value="Tetratricopeptide repeat domain"/>
    <property type="match status" value="2"/>
</dbReference>
<name>A0A2P4UG50_9ACTN</name>
<dbReference type="InterPro" id="IPR002182">
    <property type="entry name" value="NB-ARC"/>
</dbReference>
<protein>
    <submittedName>
        <fullName evidence="3">NB-ARC domain protein</fullName>
    </submittedName>
</protein>
<dbReference type="Pfam" id="PF13424">
    <property type="entry name" value="TPR_12"/>
    <property type="match status" value="2"/>
</dbReference>
<comment type="caution">
    <text evidence="3">The sequence shown here is derived from an EMBL/GenBank/DDBJ whole genome shotgun (WGS) entry which is preliminary data.</text>
</comment>
<dbReference type="PANTHER" id="PTHR46082">
    <property type="entry name" value="ATP/GTP-BINDING PROTEIN-RELATED"/>
    <property type="match status" value="1"/>
</dbReference>
<dbReference type="SUPFAM" id="SSF52540">
    <property type="entry name" value="P-loop containing nucleoside triphosphate hydrolases"/>
    <property type="match status" value="1"/>
</dbReference>
<reference evidence="3 4" key="1">
    <citation type="journal article" date="2017" name="Chemistry">
        <title>Isolation, Biosynthesis and Chemical Modifications of Rubterolones A-F: Rare Tropolone Alkaloids from Actinomadura sp. 5-2.</title>
        <authorList>
            <person name="Guo H."/>
            <person name="Benndorf R."/>
            <person name="Leichnitz D."/>
            <person name="Klassen J.L."/>
            <person name="Vollmers J."/>
            <person name="Gorls H."/>
            <person name="Steinacker M."/>
            <person name="Weigel C."/>
            <person name="Dahse H.M."/>
            <person name="Kaster A.K."/>
            <person name="de Beer Z.W."/>
            <person name="Poulsen M."/>
            <person name="Beemelmanns C."/>
        </authorList>
    </citation>
    <scope>NUCLEOTIDE SEQUENCE [LARGE SCALE GENOMIC DNA]</scope>
    <source>
        <strain evidence="3 4">5-2</strain>
    </source>
</reference>
<organism evidence="3 4">
    <name type="scientific">Actinomadura rubteroloni</name>
    <dbReference type="NCBI Taxonomy" id="1926885"/>
    <lineage>
        <taxon>Bacteria</taxon>
        <taxon>Bacillati</taxon>
        <taxon>Actinomycetota</taxon>
        <taxon>Actinomycetes</taxon>
        <taxon>Streptosporangiales</taxon>
        <taxon>Thermomonosporaceae</taxon>
        <taxon>Actinomadura</taxon>
    </lineage>
</organism>
<dbReference type="AlphaFoldDB" id="A0A2P4UG50"/>
<dbReference type="InterPro" id="IPR027417">
    <property type="entry name" value="P-loop_NTPase"/>
</dbReference>
<evidence type="ECO:0000313" key="3">
    <source>
        <dbReference type="EMBL" id="POM24010.1"/>
    </source>
</evidence>
<feature type="compositionally biased region" description="Pro residues" evidence="1">
    <location>
        <begin position="34"/>
        <end position="43"/>
    </location>
</feature>
<keyword evidence="4" id="KW-1185">Reference proteome</keyword>
<evidence type="ECO:0000313" key="4">
    <source>
        <dbReference type="Proteomes" id="UP000242367"/>
    </source>
</evidence>
<dbReference type="SUPFAM" id="SSF48452">
    <property type="entry name" value="TPR-like"/>
    <property type="match status" value="2"/>
</dbReference>
<proteinExistence type="predicted"/>
<evidence type="ECO:0000259" key="2">
    <source>
        <dbReference type="Pfam" id="PF00931"/>
    </source>
</evidence>
<dbReference type="RefSeq" id="WP_103563186.1">
    <property type="nucleotide sequence ID" value="NZ_MTBP01000002.1"/>
</dbReference>
<dbReference type="Pfam" id="PF13374">
    <property type="entry name" value="TPR_10"/>
    <property type="match status" value="2"/>
</dbReference>
<evidence type="ECO:0000256" key="1">
    <source>
        <dbReference type="SAM" id="MobiDB-lite"/>
    </source>
</evidence>